<dbReference type="Proteomes" id="UP000177941">
    <property type="component" value="Unassembled WGS sequence"/>
</dbReference>
<proteinExistence type="predicted"/>
<dbReference type="AlphaFoldDB" id="A0A1G1X9H3"/>
<comment type="caution">
    <text evidence="2">The sequence shown here is derived from an EMBL/GenBank/DDBJ whole genome shotgun (WGS) entry which is preliminary data.</text>
</comment>
<evidence type="ECO:0000313" key="2">
    <source>
        <dbReference type="EMBL" id="OGY36653.1"/>
    </source>
</evidence>
<feature type="chain" id="PRO_5009581308" description="DUF5666 domain-containing protein" evidence="1">
    <location>
        <begin position="28"/>
        <end position="208"/>
    </location>
</feature>
<evidence type="ECO:0008006" key="4">
    <source>
        <dbReference type="Google" id="ProtNLM"/>
    </source>
</evidence>
<evidence type="ECO:0000256" key="1">
    <source>
        <dbReference type="SAM" id="SignalP"/>
    </source>
</evidence>
<accession>A0A1G1X9H3</accession>
<evidence type="ECO:0000313" key="3">
    <source>
        <dbReference type="Proteomes" id="UP000177941"/>
    </source>
</evidence>
<keyword evidence="1" id="KW-0732">Signal</keyword>
<gene>
    <name evidence="2" type="ORF">A3E36_04475</name>
</gene>
<protein>
    <recommendedName>
        <fullName evidence="4">DUF5666 domain-containing protein</fullName>
    </recommendedName>
</protein>
<organism evidence="2 3">
    <name type="scientific">Candidatus Andersenbacteria bacterium RIFCSPHIGHO2_12_FULL_45_11b</name>
    <dbReference type="NCBI Taxonomy" id="1797282"/>
    <lineage>
        <taxon>Bacteria</taxon>
        <taxon>Candidatus Anderseniibacteriota</taxon>
    </lineage>
</organism>
<dbReference type="EMBL" id="MHHS01000031">
    <property type="protein sequence ID" value="OGY36653.1"/>
    <property type="molecule type" value="Genomic_DNA"/>
</dbReference>
<feature type="signal peptide" evidence="1">
    <location>
        <begin position="1"/>
        <end position="27"/>
    </location>
</feature>
<sequence length="208" mass="22411">MKLSGITIGGAIGMLLLAIALASPAHASPSFVVRGIVDVKAPTKDAVYVTGTYASNQDTTDYSLNKNIAFKISKATVQKYLNRKLVTTNWHNIKFGQEVVMFGTGENGTYTVTRLVINDRSFNITGTVSSTNHGSNQFQVLVKTSSYKQGTIKNTHVTIHYTSKTKCTQSGKEIGCSDIANDGQKIKVAGGVTGVTDTYDATTVWNKY</sequence>
<reference evidence="2 3" key="1">
    <citation type="journal article" date="2016" name="Nat. Commun.">
        <title>Thousands of microbial genomes shed light on interconnected biogeochemical processes in an aquifer system.</title>
        <authorList>
            <person name="Anantharaman K."/>
            <person name="Brown C.T."/>
            <person name="Hug L.A."/>
            <person name="Sharon I."/>
            <person name="Castelle C.J."/>
            <person name="Probst A.J."/>
            <person name="Thomas B.C."/>
            <person name="Singh A."/>
            <person name="Wilkins M.J."/>
            <person name="Karaoz U."/>
            <person name="Brodie E.L."/>
            <person name="Williams K.H."/>
            <person name="Hubbard S.S."/>
            <person name="Banfield J.F."/>
        </authorList>
    </citation>
    <scope>NUCLEOTIDE SEQUENCE [LARGE SCALE GENOMIC DNA]</scope>
</reference>
<name>A0A1G1X9H3_9BACT</name>